<dbReference type="EMBL" id="CP042997">
    <property type="protein sequence ID" value="QEH32924.1"/>
    <property type="molecule type" value="Genomic_DNA"/>
</dbReference>
<evidence type="ECO:0000313" key="3">
    <source>
        <dbReference type="Proteomes" id="UP000324233"/>
    </source>
</evidence>
<feature type="compositionally biased region" description="Low complexity" evidence="1">
    <location>
        <begin position="25"/>
        <end position="40"/>
    </location>
</feature>
<proteinExistence type="predicted"/>
<organism evidence="2 3">
    <name type="scientific">Aquisphaera giovannonii</name>
    <dbReference type="NCBI Taxonomy" id="406548"/>
    <lineage>
        <taxon>Bacteria</taxon>
        <taxon>Pseudomonadati</taxon>
        <taxon>Planctomycetota</taxon>
        <taxon>Planctomycetia</taxon>
        <taxon>Isosphaerales</taxon>
        <taxon>Isosphaeraceae</taxon>
        <taxon>Aquisphaera</taxon>
    </lineage>
</organism>
<evidence type="ECO:0000256" key="1">
    <source>
        <dbReference type="SAM" id="MobiDB-lite"/>
    </source>
</evidence>
<feature type="region of interest" description="Disordered" evidence="1">
    <location>
        <begin position="1"/>
        <end position="83"/>
    </location>
</feature>
<dbReference type="KEGG" id="agv:OJF2_14090"/>
<sequence length="300" mass="31608">MESTESMRSATATAPEKGPKGPVRAGLAAVADLPLPDAGPGRLPRVAPAWPWAAAPPQALAEPDEGVPEGRGEPPDGPVQPSHDLYLTRATAAAREFILGELPPRICKTIDLLRAAWRGRGGHPKPFSMALRGLAEEGVVVDRAGFVAIASSASCLPREQPWLRYRRPDGSKTGRRSRPGKGTGSRPVPGLSPVERRLWGYLRDGRCGVTFRSHSAACTSGKFAFVAPDAKLAVDVGDGNRGHDRSLASKGWRVLRVAVTSAEADPGAVVLAIGRALQEQAVNPIGFGTFEADLDGARDS</sequence>
<dbReference type="AlphaFoldDB" id="A0A5B9VY16"/>
<feature type="compositionally biased region" description="Low complexity" evidence="1">
    <location>
        <begin position="47"/>
        <end position="61"/>
    </location>
</feature>
<feature type="compositionally biased region" description="Polar residues" evidence="1">
    <location>
        <begin position="1"/>
        <end position="12"/>
    </location>
</feature>
<keyword evidence="3" id="KW-1185">Reference proteome</keyword>
<name>A0A5B9VY16_9BACT</name>
<feature type="region of interest" description="Disordered" evidence="1">
    <location>
        <begin position="163"/>
        <end position="192"/>
    </location>
</feature>
<evidence type="ECO:0000313" key="2">
    <source>
        <dbReference type="EMBL" id="QEH32924.1"/>
    </source>
</evidence>
<protein>
    <submittedName>
        <fullName evidence="2">Uncharacterized protein</fullName>
    </submittedName>
</protein>
<accession>A0A5B9VY16</accession>
<dbReference type="Proteomes" id="UP000324233">
    <property type="component" value="Chromosome"/>
</dbReference>
<gene>
    <name evidence="2" type="ORF">OJF2_14090</name>
</gene>
<reference evidence="2 3" key="1">
    <citation type="submission" date="2019-08" db="EMBL/GenBank/DDBJ databases">
        <title>Deep-cultivation of Planctomycetes and their phenomic and genomic characterization uncovers novel biology.</title>
        <authorList>
            <person name="Wiegand S."/>
            <person name="Jogler M."/>
            <person name="Boedeker C."/>
            <person name="Pinto D."/>
            <person name="Vollmers J."/>
            <person name="Rivas-Marin E."/>
            <person name="Kohn T."/>
            <person name="Peeters S.H."/>
            <person name="Heuer A."/>
            <person name="Rast P."/>
            <person name="Oberbeckmann S."/>
            <person name="Bunk B."/>
            <person name="Jeske O."/>
            <person name="Meyerdierks A."/>
            <person name="Storesund J.E."/>
            <person name="Kallscheuer N."/>
            <person name="Luecker S."/>
            <person name="Lage O.M."/>
            <person name="Pohl T."/>
            <person name="Merkel B.J."/>
            <person name="Hornburger P."/>
            <person name="Mueller R.-W."/>
            <person name="Bruemmer F."/>
            <person name="Labrenz M."/>
            <person name="Spormann A.M."/>
            <person name="Op den Camp H."/>
            <person name="Overmann J."/>
            <person name="Amann R."/>
            <person name="Jetten M.S.M."/>
            <person name="Mascher T."/>
            <person name="Medema M.H."/>
            <person name="Devos D.P."/>
            <person name="Kaster A.-K."/>
            <person name="Ovreas L."/>
            <person name="Rohde M."/>
            <person name="Galperin M.Y."/>
            <person name="Jogler C."/>
        </authorList>
    </citation>
    <scope>NUCLEOTIDE SEQUENCE [LARGE SCALE GENOMIC DNA]</scope>
    <source>
        <strain evidence="2 3">OJF2</strain>
    </source>
</reference>